<reference evidence="1 2" key="1">
    <citation type="journal article" date="2023" name="Sci. Data">
        <title>Genome assembly of the Korean intertidal mud-creeper Batillaria attramentaria.</title>
        <authorList>
            <person name="Patra A.K."/>
            <person name="Ho P.T."/>
            <person name="Jun S."/>
            <person name="Lee S.J."/>
            <person name="Kim Y."/>
            <person name="Won Y.J."/>
        </authorList>
    </citation>
    <scope>NUCLEOTIDE SEQUENCE [LARGE SCALE GENOMIC DNA]</scope>
    <source>
        <strain evidence="1">Wonlab-2016</strain>
    </source>
</reference>
<dbReference type="EMBL" id="JACVVK020000026">
    <property type="protein sequence ID" value="KAK7502467.1"/>
    <property type="molecule type" value="Genomic_DNA"/>
</dbReference>
<dbReference type="AlphaFoldDB" id="A0ABD0LU47"/>
<gene>
    <name evidence="1" type="ORF">BaRGS_00006420</name>
</gene>
<protein>
    <recommendedName>
        <fullName evidence="3">Saposin B-type domain-containing protein</fullName>
    </recommendedName>
</protein>
<sequence>MPPRTPTLRRLPDAGRWTRTTQGVSRLVQLCQGYLGSDARTSVDAGNLCEVCVDEVLRLCVVHENTGFSPELLYLNQILLQE</sequence>
<keyword evidence="2" id="KW-1185">Reference proteome</keyword>
<evidence type="ECO:0008006" key="3">
    <source>
        <dbReference type="Google" id="ProtNLM"/>
    </source>
</evidence>
<organism evidence="1 2">
    <name type="scientific">Batillaria attramentaria</name>
    <dbReference type="NCBI Taxonomy" id="370345"/>
    <lineage>
        <taxon>Eukaryota</taxon>
        <taxon>Metazoa</taxon>
        <taxon>Spiralia</taxon>
        <taxon>Lophotrochozoa</taxon>
        <taxon>Mollusca</taxon>
        <taxon>Gastropoda</taxon>
        <taxon>Caenogastropoda</taxon>
        <taxon>Sorbeoconcha</taxon>
        <taxon>Cerithioidea</taxon>
        <taxon>Batillariidae</taxon>
        <taxon>Batillaria</taxon>
    </lineage>
</organism>
<dbReference type="Proteomes" id="UP001519460">
    <property type="component" value="Unassembled WGS sequence"/>
</dbReference>
<name>A0ABD0LU47_9CAEN</name>
<evidence type="ECO:0000313" key="2">
    <source>
        <dbReference type="Proteomes" id="UP001519460"/>
    </source>
</evidence>
<evidence type="ECO:0000313" key="1">
    <source>
        <dbReference type="EMBL" id="KAK7502467.1"/>
    </source>
</evidence>
<proteinExistence type="predicted"/>
<accession>A0ABD0LU47</accession>
<comment type="caution">
    <text evidence="1">The sequence shown here is derived from an EMBL/GenBank/DDBJ whole genome shotgun (WGS) entry which is preliminary data.</text>
</comment>